<proteinExistence type="predicted"/>
<gene>
    <name evidence="2" type="ORF">ACFOYW_03555</name>
</gene>
<keyword evidence="1" id="KW-0472">Membrane</keyword>
<evidence type="ECO:0008006" key="4">
    <source>
        <dbReference type="Google" id="ProtNLM"/>
    </source>
</evidence>
<protein>
    <recommendedName>
        <fullName evidence="4">Prepilin-type N-terminal cleavage/methylation domain-containing protein</fullName>
    </recommendedName>
</protein>
<evidence type="ECO:0000313" key="2">
    <source>
        <dbReference type="EMBL" id="MFC4242438.1"/>
    </source>
</evidence>
<keyword evidence="3" id="KW-1185">Reference proteome</keyword>
<name>A0ABV8Q534_9MICO</name>
<feature type="transmembrane region" description="Helical" evidence="1">
    <location>
        <begin position="12"/>
        <end position="35"/>
    </location>
</feature>
<comment type="caution">
    <text evidence="2">The sequence shown here is derived from an EMBL/GenBank/DDBJ whole genome shotgun (WGS) entry which is preliminary data.</text>
</comment>
<evidence type="ECO:0000313" key="3">
    <source>
        <dbReference type="Proteomes" id="UP001595900"/>
    </source>
</evidence>
<keyword evidence="1" id="KW-1133">Transmembrane helix</keyword>
<accession>A0ABV8Q534</accession>
<organism evidence="2 3">
    <name type="scientific">Gryllotalpicola reticulitermitis</name>
    <dbReference type="NCBI Taxonomy" id="1184153"/>
    <lineage>
        <taxon>Bacteria</taxon>
        <taxon>Bacillati</taxon>
        <taxon>Actinomycetota</taxon>
        <taxon>Actinomycetes</taxon>
        <taxon>Micrococcales</taxon>
        <taxon>Microbacteriaceae</taxon>
        <taxon>Gryllotalpicola</taxon>
    </lineage>
</organism>
<dbReference type="RefSeq" id="WP_390227268.1">
    <property type="nucleotide sequence ID" value="NZ_JBHSCN010000002.1"/>
</dbReference>
<dbReference type="EMBL" id="JBHSCN010000002">
    <property type="protein sequence ID" value="MFC4242438.1"/>
    <property type="molecule type" value="Genomic_DNA"/>
</dbReference>
<evidence type="ECO:0000256" key="1">
    <source>
        <dbReference type="SAM" id="Phobius"/>
    </source>
</evidence>
<sequence>MAQVGGDERGIGLIEIVISMFLLAIITVALVPLLVNGYKVSAQNRLVARASQLVSWNIEDAQHYNGGIPSCASIASLVSVPQAPASAPSGVQLQLHFAGACGTSNVLASGGYLVPITVSVTQAGTTQTLASASTSVYVTG</sequence>
<keyword evidence="1" id="KW-0812">Transmembrane</keyword>
<dbReference type="Proteomes" id="UP001595900">
    <property type="component" value="Unassembled WGS sequence"/>
</dbReference>
<reference evidence="3" key="1">
    <citation type="journal article" date="2019" name="Int. J. Syst. Evol. Microbiol.">
        <title>The Global Catalogue of Microorganisms (GCM) 10K type strain sequencing project: providing services to taxonomists for standard genome sequencing and annotation.</title>
        <authorList>
            <consortium name="The Broad Institute Genomics Platform"/>
            <consortium name="The Broad Institute Genome Sequencing Center for Infectious Disease"/>
            <person name="Wu L."/>
            <person name="Ma J."/>
        </authorList>
    </citation>
    <scope>NUCLEOTIDE SEQUENCE [LARGE SCALE GENOMIC DNA]</scope>
    <source>
        <strain evidence="3">CGMCC 1.10363</strain>
    </source>
</reference>